<reference evidence="1 2" key="1">
    <citation type="submission" date="2016-11" db="EMBL/GenBank/DDBJ databases">
        <authorList>
            <person name="Jaros S."/>
            <person name="Januszkiewicz K."/>
            <person name="Wedrychowicz H."/>
        </authorList>
    </citation>
    <scope>NUCLEOTIDE SEQUENCE [LARGE SCALE GENOMIC DNA]</scope>
    <source>
        <strain evidence="1 2">ATCC 23634</strain>
    </source>
</reference>
<dbReference type="SUPFAM" id="SSF53187">
    <property type="entry name" value="Zn-dependent exopeptidases"/>
    <property type="match status" value="1"/>
</dbReference>
<dbReference type="Gene3D" id="3.40.630.40">
    <property type="entry name" value="Zn-dependent exopeptidases"/>
    <property type="match status" value="1"/>
</dbReference>
<dbReference type="Pfam" id="PF05013">
    <property type="entry name" value="FGase"/>
    <property type="match status" value="1"/>
</dbReference>
<evidence type="ECO:0000313" key="1">
    <source>
        <dbReference type="EMBL" id="SFZ86659.1"/>
    </source>
</evidence>
<dbReference type="AlphaFoldDB" id="A0A1K2I361"/>
<dbReference type="RefSeq" id="WP_084603700.1">
    <property type="nucleotide sequence ID" value="NZ_FPKU01000004.1"/>
</dbReference>
<evidence type="ECO:0000313" key="2">
    <source>
        <dbReference type="Proteomes" id="UP000183447"/>
    </source>
</evidence>
<dbReference type="InterPro" id="IPR007709">
    <property type="entry name" value="N-FG_amidohydro"/>
</dbReference>
<keyword evidence="2" id="KW-1185">Reference proteome</keyword>
<dbReference type="EMBL" id="FPKU01000004">
    <property type="protein sequence ID" value="SFZ86659.1"/>
    <property type="molecule type" value="Genomic_DNA"/>
</dbReference>
<dbReference type="OrthoDB" id="9802050at2"/>
<keyword evidence="1" id="KW-0378">Hydrolase</keyword>
<dbReference type="GO" id="GO:0016787">
    <property type="term" value="F:hydrolase activity"/>
    <property type="evidence" value="ECO:0007669"/>
    <property type="project" value="UniProtKB-KW"/>
</dbReference>
<dbReference type="Proteomes" id="UP000183447">
    <property type="component" value="Unassembled WGS sequence"/>
</dbReference>
<name>A0A1K2I361_9HYPH</name>
<proteinExistence type="predicted"/>
<accession>A0A1K2I361</accession>
<gene>
    <name evidence="1" type="ORF">SAMN02983003_3850</name>
</gene>
<dbReference type="STRING" id="665118.SAMN02983003_3850"/>
<organism evidence="1 2">
    <name type="scientific">Devosia enhydra</name>
    <dbReference type="NCBI Taxonomy" id="665118"/>
    <lineage>
        <taxon>Bacteria</taxon>
        <taxon>Pseudomonadati</taxon>
        <taxon>Pseudomonadota</taxon>
        <taxon>Alphaproteobacteria</taxon>
        <taxon>Hyphomicrobiales</taxon>
        <taxon>Devosiaceae</taxon>
        <taxon>Devosia</taxon>
    </lineage>
</organism>
<protein>
    <submittedName>
        <fullName evidence="1">N-formylglutamate amidohydrolase</fullName>
    </submittedName>
</protein>
<sequence>MFSDFRDRPAFETIRPRRLATPLVFNSAHSGRDYPERFLAMTRLDALSIRQSEDAFVDALFARAPHVGAPLLRAHFPRAYLDVNREPWELDPAMFADALPERANVGSPRVAAGLGTIAKLVAENKPIYREPLLFEDARTRIEGIYQPYHTTLQRLLSEASASFGIAVLIDCHSMPRLHRQGDRLAPDVVLGDRYGTTCAPALVDFVETAFTAAGLRVARNRPYAGGFITRTYGRPGHGLHALQIEISRHLYMNEVTLEPHQGFPATRVLMERLILALAGMDLQAICRPTEPMKAAAE</sequence>